<feature type="compositionally biased region" description="Basic and acidic residues" evidence="1">
    <location>
        <begin position="127"/>
        <end position="136"/>
    </location>
</feature>
<keyword evidence="2" id="KW-0472">Membrane</keyword>
<keyword evidence="2" id="KW-0812">Transmembrane</keyword>
<sequence>MQTNWAIPVLSVVRGWSRYATLYTYSSSTIIFTIMSILNAFLDSMYGKEVPRKRTISQVDNLVSTSIQTLATSQKRLKIAPSRPLPYILTEREMSLADFQKELNSDKEKLKRSNLAVQSNSSMAEGKAPKETRLLHDGYPNPAVKSESPSGPFFFTPSLPSSANPSPITSFEEEPVHHTPWVPVTDPTRSIPILQVTEPDEVSDGWKYPEFVAVKEEDVVSPGTLLLPSPHSPEVEHCFGNGNSFKDEDFRILSELEDYGVIDAYFD</sequence>
<dbReference type="KEGG" id="mlr:MELLADRAFT_102851"/>
<dbReference type="GeneID" id="18921794"/>
<dbReference type="OrthoDB" id="10455548at2759"/>
<dbReference type="HOGENOM" id="CLU_1205004_0_0_1"/>
<dbReference type="EMBL" id="GL883093">
    <property type="protein sequence ID" value="EGG11128.1"/>
    <property type="molecule type" value="Genomic_DNA"/>
</dbReference>
<feature type="transmembrane region" description="Helical" evidence="2">
    <location>
        <begin position="20"/>
        <end position="42"/>
    </location>
</feature>
<reference evidence="4" key="1">
    <citation type="journal article" date="2011" name="Proc. Natl. Acad. Sci. U.S.A.">
        <title>Obligate biotrophy features unraveled by the genomic analysis of rust fungi.</title>
        <authorList>
            <person name="Duplessis S."/>
            <person name="Cuomo C.A."/>
            <person name="Lin Y.-C."/>
            <person name="Aerts A."/>
            <person name="Tisserant E."/>
            <person name="Veneault-Fourrey C."/>
            <person name="Joly D.L."/>
            <person name="Hacquard S."/>
            <person name="Amselem J."/>
            <person name="Cantarel B.L."/>
            <person name="Chiu R."/>
            <person name="Coutinho P.M."/>
            <person name="Feau N."/>
            <person name="Field M."/>
            <person name="Frey P."/>
            <person name="Gelhaye E."/>
            <person name="Goldberg J."/>
            <person name="Grabherr M.G."/>
            <person name="Kodira C.D."/>
            <person name="Kohler A."/>
            <person name="Kuees U."/>
            <person name="Lindquist E.A."/>
            <person name="Lucas S.M."/>
            <person name="Mago R."/>
            <person name="Mauceli E."/>
            <person name="Morin E."/>
            <person name="Murat C."/>
            <person name="Pangilinan J.L."/>
            <person name="Park R."/>
            <person name="Pearson M."/>
            <person name="Quesneville H."/>
            <person name="Rouhier N."/>
            <person name="Sakthikumar S."/>
            <person name="Salamov A.A."/>
            <person name="Schmutz J."/>
            <person name="Selles B."/>
            <person name="Shapiro H."/>
            <person name="Tanguay P."/>
            <person name="Tuskan G.A."/>
            <person name="Henrissat B."/>
            <person name="Van de Peer Y."/>
            <person name="Rouze P."/>
            <person name="Ellis J.G."/>
            <person name="Dodds P.N."/>
            <person name="Schein J.E."/>
            <person name="Zhong S."/>
            <person name="Hamelin R.C."/>
            <person name="Grigoriev I.V."/>
            <person name="Szabo L.J."/>
            <person name="Martin F."/>
        </authorList>
    </citation>
    <scope>NUCLEOTIDE SEQUENCE [LARGE SCALE GENOMIC DNA]</scope>
    <source>
        <strain evidence="4">98AG31 / pathotype 3-4-7</strain>
    </source>
</reference>
<keyword evidence="4" id="KW-1185">Reference proteome</keyword>
<dbReference type="InParanoid" id="F4R9L5"/>
<organism evidence="4">
    <name type="scientific">Melampsora larici-populina (strain 98AG31 / pathotype 3-4-7)</name>
    <name type="common">Poplar leaf rust fungus</name>
    <dbReference type="NCBI Taxonomy" id="747676"/>
    <lineage>
        <taxon>Eukaryota</taxon>
        <taxon>Fungi</taxon>
        <taxon>Dikarya</taxon>
        <taxon>Basidiomycota</taxon>
        <taxon>Pucciniomycotina</taxon>
        <taxon>Pucciniomycetes</taxon>
        <taxon>Pucciniales</taxon>
        <taxon>Melampsoraceae</taxon>
        <taxon>Melampsora</taxon>
    </lineage>
</organism>
<feature type="region of interest" description="Disordered" evidence="1">
    <location>
        <begin position="110"/>
        <end position="152"/>
    </location>
</feature>
<dbReference type="VEuPathDB" id="FungiDB:MELLADRAFT_102851"/>
<proteinExistence type="predicted"/>
<gene>
    <name evidence="3" type="ORF">MELLADRAFT_102851</name>
</gene>
<evidence type="ECO:0000313" key="3">
    <source>
        <dbReference type="EMBL" id="EGG11128.1"/>
    </source>
</evidence>
<evidence type="ECO:0000313" key="4">
    <source>
        <dbReference type="Proteomes" id="UP000001072"/>
    </source>
</evidence>
<keyword evidence="2" id="KW-1133">Transmembrane helix</keyword>
<evidence type="ECO:0000256" key="2">
    <source>
        <dbReference type="SAM" id="Phobius"/>
    </source>
</evidence>
<dbReference type="Proteomes" id="UP000001072">
    <property type="component" value="Unassembled WGS sequence"/>
</dbReference>
<feature type="region of interest" description="Disordered" evidence="1">
    <location>
        <begin position="164"/>
        <end position="183"/>
    </location>
</feature>
<dbReference type="AlphaFoldDB" id="F4R9L5"/>
<name>F4R9L5_MELLP</name>
<dbReference type="RefSeq" id="XP_007405730.1">
    <property type="nucleotide sequence ID" value="XM_007405668.1"/>
</dbReference>
<evidence type="ECO:0000256" key="1">
    <source>
        <dbReference type="SAM" id="MobiDB-lite"/>
    </source>
</evidence>
<protein>
    <submittedName>
        <fullName evidence="3">Uncharacterized protein</fullName>
    </submittedName>
</protein>
<accession>F4R9L5</accession>